<proteinExistence type="predicted"/>
<dbReference type="PANTHER" id="PTHR31343:SF61">
    <property type="entry name" value="EXPRESSED PROTEIN"/>
    <property type="match status" value="1"/>
</dbReference>
<accession>A0A9E7JI93</accession>
<organism evidence="2 3">
    <name type="scientific">Musa troglodytarum</name>
    <name type="common">fe'i banana</name>
    <dbReference type="NCBI Taxonomy" id="320322"/>
    <lineage>
        <taxon>Eukaryota</taxon>
        <taxon>Viridiplantae</taxon>
        <taxon>Streptophyta</taxon>
        <taxon>Embryophyta</taxon>
        <taxon>Tracheophyta</taxon>
        <taxon>Spermatophyta</taxon>
        <taxon>Magnoliopsida</taxon>
        <taxon>Liliopsida</taxon>
        <taxon>Zingiberales</taxon>
        <taxon>Musaceae</taxon>
        <taxon>Musa</taxon>
    </lineage>
</organism>
<dbReference type="OrthoDB" id="1896065at2759"/>
<dbReference type="AlphaFoldDB" id="A0A9E7JI93"/>
<evidence type="ECO:0000313" key="2">
    <source>
        <dbReference type="EMBL" id="URD81917.1"/>
    </source>
</evidence>
<name>A0A9E7JI93_9LILI</name>
<dbReference type="Proteomes" id="UP001055439">
    <property type="component" value="Chromosome 10"/>
</dbReference>
<evidence type="ECO:0000313" key="3">
    <source>
        <dbReference type="Proteomes" id="UP001055439"/>
    </source>
</evidence>
<dbReference type="PANTHER" id="PTHR31343">
    <property type="entry name" value="T15D22.8"/>
    <property type="match status" value="1"/>
</dbReference>
<gene>
    <name evidence="2" type="ORF">MUK42_02880</name>
</gene>
<dbReference type="InterPro" id="IPR008507">
    <property type="entry name" value="DUF789"/>
</dbReference>
<dbReference type="Pfam" id="PF05623">
    <property type="entry name" value="DUF789"/>
    <property type="match status" value="1"/>
</dbReference>
<feature type="region of interest" description="Disordered" evidence="1">
    <location>
        <begin position="217"/>
        <end position="236"/>
    </location>
</feature>
<evidence type="ECO:0000256" key="1">
    <source>
        <dbReference type="SAM" id="MobiDB-lite"/>
    </source>
</evidence>
<sequence length="299" mass="33768">MSTSWRGGRSNLQSFLDSTTPSVPPRKLPKSWCRDLSNLWQLDGKDSVEFFNLGDLWEQYYEWSACGAGVPVSLHGGEMAVQYYVPYLSGVQIYTNKAPAAPSEHKDKKLAGSDAVSERLEDARRTRERIGHMYFEFFESSSPYGRIPLLNKVLELARSYPGLTSFKSTELSPASWMSVAWYPIYHIPTRQSVKDLSVCFLTYHTLSSLFQDPIHESSTNDPTSFGAGKNGMKPEEKCGRRIPLPPFGLATYKLRGSLWTMAGTGDQERITSLLGAAKSWLQQLKVQHHDFTYFTTHFV</sequence>
<feature type="region of interest" description="Disordered" evidence="1">
    <location>
        <begin position="1"/>
        <end position="27"/>
    </location>
</feature>
<keyword evidence="3" id="KW-1185">Reference proteome</keyword>
<dbReference type="EMBL" id="CP097503">
    <property type="protein sequence ID" value="URD81917.1"/>
    <property type="molecule type" value="Genomic_DNA"/>
</dbReference>
<protein>
    <submittedName>
        <fullName evidence="2">Uncharacterized protein</fullName>
    </submittedName>
</protein>
<feature type="compositionally biased region" description="Polar residues" evidence="1">
    <location>
        <begin position="1"/>
        <end position="21"/>
    </location>
</feature>
<reference evidence="2" key="1">
    <citation type="submission" date="2022-05" db="EMBL/GenBank/DDBJ databases">
        <title>The Musa troglodytarum L. genome provides insights into the mechanism of non-climacteric behaviour and enrichment of carotenoids.</title>
        <authorList>
            <person name="Wang J."/>
        </authorList>
    </citation>
    <scope>NUCLEOTIDE SEQUENCE</scope>
    <source>
        <tissue evidence="2">Leaf</tissue>
    </source>
</reference>
<dbReference type="EMBL" id="CP097503">
    <property type="protein sequence ID" value="URD81919.1"/>
    <property type="molecule type" value="Genomic_DNA"/>
</dbReference>